<name>A0A0G4GGE5_9ALVE</name>
<proteinExistence type="predicted"/>
<dbReference type="VEuPathDB" id="CryptoDB:Cvel_21778"/>
<protein>
    <submittedName>
        <fullName evidence="2">Uncharacterized protein</fullName>
    </submittedName>
</protein>
<sequence length="58" mass="5750">GENRGEADKEGEGNRAGADKEVVGMEGVCTAVCVHGQDSMGQGGRALDISVEGGGSNT</sequence>
<dbReference type="EMBL" id="CDMZ01001185">
    <property type="protein sequence ID" value="CEM28695.1"/>
    <property type="molecule type" value="Genomic_DNA"/>
</dbReference>
<organism evidence="2">
    <name type="scientific">Chromera velia CCMP2878</name>
    <dbReference type="NCBI Taxonomy" id="1169474"/>
    <lineage>
        <taxon>Eukaryota</taxon>
        <taxon>Sar</taxon>
        <taxon>Alveolata</taxon>
        <taxon>Colpodellida</taxon>
        <taxon>Chromeraceae</taxon>
        <taxon>Chromera</taxon>
    </lineage>
</organism>
<reference evidence="2" key="1">
    <citation type="submission" date="2014-11" db="EMBL/GenBank/DDBJ databases">
        <authorList>
            <person name="Otto D Thomas"/>
            <person name="Naeem Raeece"/>
        </authorList>
    </citation>
    <scope>NUCLEOTIDE SEQUENCE</scope>
</reference>
<accession>A0A0G4GGE5</accession>
<gene>
    <name evidence="2" type="ORF">Cvel_21778</name>
</gene>
<dbReference type="AlphaFoldDB" id="A0A0G4GGE5"/>
<evidence type="ECO:0000313" key="2">
    <source>
        <dbReference type="EMBL" id="CEM28695.1"/>
    </source>
</evidence>
<feature type="non-terminal residue" evidence="2">
    <location>
        <position position="1"/>
    </location>
</feature>
<feature type="region of interest" description="Disordered" evidence="1">
    <location>
        <begin position="1"/>
        <end position="20"/>
    </location>
</feature>
<evidence type="ECO:0000256" key="1">
    <source>
        <dbReference type="SAM" id="MobiDB-lite"/>
    </source>
</evidence>